<dbReference type="Proteomes" id="UP000198866">
    <property type="component" value="Unassembled WGS sequence"/>
</dbReference>
<feature type="compositionally biased region" description="Basic and acidic residues" evidence="1">
    <location>
        <begin position="221"/>
        <end position="243"/>
    </location>
</feature>
<dbReference type="SUPFAM" id="SSF143422">
    <property type="entry name" value="Transposase IS200-like"/>
    <property type="match status" value="1"/>
</dbReference>
<dbReference type="STRING" id="667676.SAMN05192539_106521"/>
<keyword evidence="4" id="KW-1185">Reference proteome</keyword>
<evidence type="ECO:0000256" key="1">
    <source>
        <dbReference type="SAM" id="MobiDB-lite"/>
    </source>
</evidence>
<reference evidence="4" key="1">
    <citation type="submission" date="2016-10" db="EMBL/GenBank/DDBJ databases">
        <authorList>
            <person name="Varghese N."/>
            <person name="Submissions S."/>
        </authorList>
    </citation>
    <scope>NUCLEOTIDE SEQUENCE [LARGE SCALE GENOMIC DNA]</scope>
    <source>
        <strain evidence="4">LMG 26031</strain>
    </source>
</reference>
<dbReference type="InterPro" id="IPR036515">
    <property type="entry name" value="Transposase_17_sf"/>
</dbReference>
<organism evidence="3 4">
    <name type="scientific">Paraburkholderia diazotrophica</name>
    <dbReference type="NCBI Taxonomy" id="667676"/>
    <lineage>
        <taxon>Bacteria</taxon>
        <taxon>Pseudomonadati</taxon>
        <taxon>Pseudomonadota</taxon>
        <taxon>Betaproteobacteria</taxon>
        <taxon>Burkholderiales</taxon>
        <taxon>Burkholderiaceae</taxon>
        <taxon>Paraburkholderia</taxon>
    </lineage>
</organism>
<dbReference type="Gene3D" id="3.30.70.1290">
    <property type="entry name" value="Transposase IS200-like"/>
    <property type="match status" value="1"/>
</dbReference>
<dbReference type="PANTHER" id="PTHR34322">
    <property type="entry name" value="TRANSPOSASE, Y1_TNP DOMAIN-CONTAINING"/>
    <property type="match status" value="1"/>
</dbReference>
<dbReference type="PANTHER" id="PTHR34322:SF2">
    <property type="entry name" value="TRANSPOSASE IS200-LIKE DOMAIN-CONTAINING PROTEIN"/>
    <property type="match status" value="1"/>
</dbReference>
<name>A0A1H7EJM5_9BURK</name>
<dbReference type="SMART" id="SM01321">
    <property type="entry name" value="Y1_Tnp"/>
    <property type="match status" value="1"/>
</dbReference>
<protein>
    <submittedName>
        <fullName evidence="3">Putative transposase</fullName>
    </submittedName>
</protein>
<feature type="region of interest" description="Disordered" evidence="1">
    <location>
        <begin position="220"/>
        <end position="243"/>
    </location>
</feature>
<proteinExistence type="predicted"/>
<dbReference type="AlphaFoldDB" id="A0A1H7EJM5"/>
<sequence>MIRLARHYVPEQPQHVILQGIAGPAFLDEGDYLYFLVCLADAARVADLAVHAWVLMPDAVQFLVTPSYESSVGMAMQAVGRRYIEAFNRRHGRRGTVWRGGYRATVIEPDRYFLLASQVIDHAPVRNRLVAEPGNYQWSSYGHHVGLRVDSFVKDHPLYRALGNTPFERHQAYRNLGTQPIDDYEVNSLMQSALKGWVLGSAAYCEWAAQTANRRLTPLLLRDRPSQSSREMRPRTRGLPTEH</sequence>
<dbReference type="GO" id="GO:0004803">
    <property type="term" value="F:transposase activity"/>
    <property type="evidence" value="ECO:0007669"/>
    <property type="project" value="InterPro"/>
</dbReference>
<dbReference type="GO" id="GO:0006313">
    <property type="term" value="P:DNA transposition"/>
    <property type="evidence" value="ECO:0007669"/>
    <property type="project" value="InterPro"/>
</dbReference>
<dbReference type="InterPro" id="IPR002686">
    <property type="entry name" value="Transposase_17"/>
</dbReference>
<dbReference type="GO" id="GO:0003677">
    <property type="term" value="F:DNA binding"/>
    <property type="evidence" value="ECO:0007669"/>
    <property type="project" value="InterPro"/>
</dbReference>
<evidence type="ECO:0000259" key="2">
    <source>
        <dbReference type="SMART" id="SM01321"/>
    </source>
</evidence>
<accession>A0A1H7EJM5</accession>
<dbReference type="EMBL" id="FNYE01000065">
    <property type="protein sequence ID" value="SEK13287.1"/>
    <property type="molecule type" value="Genomic_DNA"/>
</dbReference>
<dbReference type="OrthoDB" id="9814067at2"/>
<gene>
    <name evidence="3" type="ORF">SAMN05192539_106521</name>
</gene>
<evidence type="ECO:0000313" key="3">
    <source>
        <dbReference type="EMBL" id="SEK13287.1"/>
    </source>
</evidence>
<feature type="domain" description="Transposase IS200-like" evidence="2">
    <location>
        <begin position="9"/>
        <end position="123"/>
    </location>
</feature>
<evidence type="ECO:0000313" key="4">
    <source>
        <dbReference type="Proteomes" id="UP000198866"/>
    </source>
</evidence>